<dbReference type="GO" id="GO:0004535">
    <property type="term" value="F:poly(A)-specific ribonuclease activity"/>
    <property type="evidence" value="ECO:0007669"/>
    <property type="project" value="InterPro"/>
</dbReference>
<dbReference type="PANTHER" id="PTHR10797">
    <property type="entry name" value="CCR4-NOT TRANSCRIPTION COMPLEX SUBUNIT"/>
    <property type="match status" value="1"/>
</dbReference>
<dbReference type="InterPro" id="IPR039637">
    <property type="entry name" value="CNOT7/CNOT8/Pop2"/>
</dbReference>
<dbReference type="Proteomes" id="UP001234989">
    <property type="component" value="Chromosome 1"/>
</dbReference>
<organism evidence="1 2">
    <name type="scientific">Solanum verrucosum</name>
    <dbReference type="NCBI Taxonomy" id="315347"/>
    <lineage>
        <taxon>Eukaryota</taxon>
        <taxon>Viridiplantae</taxon>
        <taxon>Streptophyta</taxon>
        <taxon>Embryophyta</taxon>
        <taxon>Tracheophyta</taxon>
        <taxon>Spermatophyta</taxon>
        <taxon>Magnoliopsida</taxon>
        <taxon>eudicotyledons</taxon>
        <taxon>Gunneridae</taxon>
        <taxon>Pentapetalae</taxon>
        <taxon>asterids</taxon>
        <taxon>lamiids</taxon>
        <taxon>Solanales</taxon>
        <taxon>Solanaceae</taxon>
        <taxon>Solanoideae</taxon>
        <taxon>Solaneae</taxon>
        <taxon>Solanum</taxon>
    </lineage>
</organism>
<proteinExistence type="predicted"/>
<evidence type="ECO:0000313" key="2">
    <source>
        <dbReference type="Proteomes" id="UP001234989"/>
    </source>
</evidence>
<dbReference type="InterPro" id="IPR012337">
    <property type="entry name" value="RNaseH-like_sf"/>
</dbReference>
<evidence type="ECO:0000313" key="1">
    <source>
        <dbReference type="EMBL" id="WMV07415.1"/>
    </source>
</evidence>
<reference evidence="1" key="1">
    <citation type="submission" date="2023-08" db="EMBL/GenBank/DDBJ databases">
        <title>A de novo genome assembly of Solanum verrucosum Schlechtendal, a Mexican diploid species geographically isolated from the other diploid A-genome species in potato relatives.</title>
        <authorList>
            <person name="Hosaka K."/>
        </authorList>
    </citation>
    <scope>NUCLEOTIDE SEQUENCE</scope>
    <source>
        <tissue evidence="1">Young leaves</tissue>
    </source>
</reference>
<gene>
    <name evidence="1" type="ORF">MTR67_000800</name>
</gene>
<dbReference type="EMBL" id="CP133612">
    <property type="protein sequence ID" value="WMV07415.1"/>
    <property type="molecule type" value="Genomic_DNA"/>
</dbReference>
<accession>A0AAF0PP96</accession>
<keyword evidence="2" id="KW-1185">Reference proteome</keyword>
<dbReference type="AlphaFoldDB" id="A0AAF0PP96"/>
<name>A0AAF0PP96_SOLVR</name>
<dbReference type="Gene3D" id="3.30.420.10">
    <property type="entry name" value="Ribonuclease H-like superfamily/Ribonuclease H"/>
    <property type="match status" value="1"/>
</dbReference>
<sequence>MDTEYPDNIYNPVVPFSHLSPVILLLKSNVDELKLIQVGITLSDANGNLLELVIEGEWFRVLWHGIDFERNLEFGIRSIDFGTNDIGYLLKILRGRNLPDSLDVFYDFVKTFFGGKLYDVKCLMRHFHNLHGGLDRVAGQLGLVWVATSGRFR</sequence>
<dbReference type="GO" id="GO:0003676">
    <property type="term" value="F:nucleic acid binding"/>
    <property type="evidence" value="ECO:0007669"/>
    <property type="project" value="InterPro"/>
</dbReference>
<evidence type="ECO:0008006" key="3">
    <source>
        <dbReference type="Google" id="ProtNLM"/>
    </source>
</evidence>
<dbReference type="SUPFAM" id="SSF53098">
    <property type="entry name" value="Ribonuclease H-like"/>
    <property type="match status" value="1"/>
</dbReference>
<protein>
    <recommendedName>
        <fullName evidence="3">3'-5' exonuclease domain-containing protein</fullName>
    </recommendedName>
</protein>
<dbReference type="GO" id="GO:0030014">
    <property type="term" value="C:CCR4-NOT complex"/>
    <property type="evidence" value="ECO:0007669"/>
    <property type="project" value="InterPro"/>
</dbReference>
<dbReference type="InterPro" id="IPR036397">
    <property type="entry name" value="RNaseH_sf"/>
</dbReference>